<dbReference type="GO" id="GO:0008270">
    <property type="term" value="F:zinc ion binding"/>
    <property type="evidence" value="ECO:0007669"/>
    <property type="project" value="InterPro"/>
</dbReference>
<dbReference type="Pfam" id="PF20393">
    <property type="entry name" value="Pro_CA_2"/>
    <property type="match status" value="1"/>
</dbReference>
<reference evidence="1 2" key="1">
    <citation type="journal article" date="2015" name="Nature">
        <title>rRNA introns, odd ribosomes, and small enigmatic genomes across a large radiation of phyla.</title>
        <authorList>
            <person name="Brown C.T."/>
            <person name="Hug L.A."/>
            <person name="Thomas B.C."/>
            <person name="Sharon I."/>
            <person name="Castelle C.J."/>
            <person name="Singh A."/>
            <person name="Wilkins M.J."/>
            <person name="Williams K.H."/>
            <person name="Banfield J.F."/>
        </authorList>
    </citation>
    <scope>NUCLEOTIDE SEQUENCE [LARGE SCALE GENOMIC DNA]</scope>
</reference>
<dbReference type="AlphaFoldDB" id="A0A0G1MDI3"/>
<dbReference type="GO" id="GO:0004089">
    <property type="term" value="F:carbonate dehydratase activity"/>
    <property type="evidence" value="ECO:0007669"/>
    <property type="project" value="InterPro"/>
</dbReference>
<dbReference type="Gene3D" id="3.40.1050.10">
    <property type="entry name" value="Carbonic anhydrase"/>
    <property type="match status" value="1"/>
</dbReference>
<evidence type="ECO:0008006" key="3">
    <source>
        <dbReference type="Google" id="ProtNLM"/>
    </source>
</evidence>
<comment type="caution">
    <text evidence="1">The sequence shown here is derived from an EMBL/GenBank/DDBJ whole genome shotgun (WGS) entry which is preliminary data.</text>
</comment>
<accession>A0A0G1MDI3</accession>
<dbReference type="SUPFAM" id="SSF53056">
    <property type="entry name" value="beta-carbonic anhydrase, cab"/>
    <property type="match status" value="1"/>
</dbReference>
<evidence type="ECO:0000313" key="2">
    <source>
        <dbReference type="Proteomes" id="UP000034154"/>
    </source>
</evidence>
<organism evidence="1 2">
    <name type="scientific">Candidatus Uhrbacteria bacterium GW2011_GWF2_44_350</name>
    <dbReference type="NCBI Taxonomy" id="1619000"/>
    <lineage>
        <taxon>Bacteria</taxon>
        <taxon>Candidatus Uhriibacteriota</taxon>
    </lineage>
</organism>
<proteinExistence type="predicted"/>
<protein>
    <recommendedName>
        <fullName evidence="3">Carbonic anhydrase</fullName>
    </recommendedName>
</protein>
<dbReference type="EMBL" id="LCJB01000039">
    <property type="protein sequence ID" value="KKT70004.1"/>
    <property type="molecule type" value="Genomic_DNA"/>
</dbReference>
<name>A0A0G1MDI3_9BACT</name>
<gene>
    <name evidence="1" type="ORF">UW63_C0039G0011</name>
</gene>
<dbReference type="Proteomes" id="UP000034154">
    <property type="component" value="Unassembled WGS sequence"/>
</dbReference>
<evidence type="ECO:0000313" key="1">
    <source>
        <dbReference type="EMBL" id="KKT70004.1"/>
    </source>
</evidence>
<dbReference type="InterPro" id="IPR036874">
    <property type="entry name" value="Carbonic_anhydrase_sf"/>
</dbReference>
<sequence length="135" mass="14852">MSHNCTHALIRCMDFRLQKAIDQWLADKNLPGDCDMISVAGAGKDIVANPDGFVATQVDLSCKLHETKIILLMHHTDCGAYGGHTAFPSLEDERAQHLGDMAKTEEIIKSKHPEVEVKKILAVMNDDGSIIVEEV</sequence>
<dbReference type="InterPro" id="IPR046871">
    <property type="entry name" value="Pro_CA_2"/>
</dbReference>